<keyword evidence="1" id="KW-0040">ANK repeat</keyword>
<organism evidence="3">
    <name type="scientific">Pseudo-nitzschia australis</name>
    <dbReference type="NCBI Taxonomy" id="44445"/>
    <lineage>
        <taxon>Eukaryota</taxon>
        <taxon>Sar</taxon>
        <taxon>Stramenopiles</taxon>
        <taxon>Ochrophyta</taxon>
        <taxon>Bacillariophyta</taxon>
        <taxon>Bacillariophyceae</taxon>
        <taxon>Bacillariophycidae</taxon>
        <taxon>Bacillariales</taxon>
        <taxon>Bacillariaceae</taxon>
        <taxon>Pseudo-nitzschia</taxon>
    </lineage>
</organism>
<name>A0A7S4AEF8_9STRA</name>
<sequence>MGATVTDRNHAVADCQALALMTLLETFHPRVAFEPYLMQLKTIVKDLEEEEKLNDCSDDDDDVYVCDDDDDDDDDDDEGTSVSPVPYHNIVMPCPSTFDLDKYEDCIEESAVIVQPVNSYASNSGNNNSKKDKLTVARVYGKIKSSLSMNSPLSASTKLELRRNHSLPEHESANLFESMSTQEMNTNANMTTTMDQITNEHESANAFDNMNIQETNSNTTMNMDSNTNTNAGVSADADATKVSTIAPPNPLPPLYSPTRHPRNKAASPNKPYAPARTQSPIRSVASSLSEAASPNKPYAPSRTQSPIRSVASSSLEAALPNKPYVPSFTHPPIRSSASSSWEAASPNKLYAPTRTQSPMRSVASSQTQSRLQVSSPRQQQMQQPFTIQRSPSFTDRYHDKNRFLDDANIVFPTQRLNEINAAITAPKVDPVSKAFETSEILERILAFDGSLAAYHKNYDLIEGYKSPMRRRRSQSRFQRRDNGSCHLAFVNKRFASLVLGPEGLKAWKVEARLQMEGRKRIARQIMSGAKPSPLAKVFAIVIRNDAIEFEYLLSKHVISIQQGTSLNNDHGTDIFGMALMEYVKGGDDQFQESEKKYAYGTKTRDSQRTMGLPREHAFLKFCSCWKATVCDYTTLLAELAYNAVVCGALDVLGVLSARHNTLYSTAFGLSGSQTLLGYLVAQVCAQPCCLEEVAQGIRTLMAYQRFHTEELHDYQRGSLGTSLHMAAAKGDRELVHALLDIGCDPSIRCDQRAIMGGENNNGNRTNSNVVDQLWYPEDWARVRGHTRVAGLLGRRRRRLQPQQDQNPSSELQSVLTEASTRVSADPSYQDYDDSDSSCGSDEYDSDSDVFDSEDDASETDDDDDYSEYDTEDSSRFDRSSNYAFTTRDRYRRTRLV</sequence>
<feature type="region of interest" description="Disordered" evidence="2">
    <location>
        <begin position="242"/>
        <end position="308"/>
    </location>
</feature>
<dbReference type="InterPro" id="IPR036770">
    <property type="entry name" value="Ankyrin_rpt-contain_sf"/>
</dbReference>
<dbReference type="InterPro" id="IPR002110">
    <property type="entry name" value="Ankyrin_rpt"/>
</dbReference>
<feature type="region of interest" description="Disordered" evidence="2">
    <location>
        <begin position="51"/>
        <end position="86"/>
    </location>
</feature>
<evidence type="ECO:0000313" key="3">
    <source>
        <dbReference type="EMBL" id="CAE0712714.1"/>
    </source>
</evidence>
<reference evidence="3" key="1">
    <citation type="submission" date="2021-01" db="EMBL/GenBank/DDBJ databases">
        <authorList>
            <person name="Corre E."/>
            <person name="Pelletier E."/>
            <person name="Niang G."/>
            <person name="Scheremetjew M."/>
            <person name="Finn R."/>
            <person name="Kale V."/>
            <person name="Holt S."/>
            <person name="Cochrane G."/>
            <person name="Meng A."/>
            <person name="Brown T."/>
            <person name="Cohen L."/>
        </authorList>
    </citation>
    <scope>NUCLEOTIDE SEQUENCE</scope>
    <source>
        <strain evidence="3">10249 10 AB</strain>
    </source>
</reference>
<dbReference type="PROSITE" id="PS50088">
    <property type="entry name" value="ANK_REPEAT"/>
    <property type="match status" value="1"/>
</dbReference>
<feature type="compositionally biased region" description="Polar residues" evidence="2">
    <location>
        <begin position="276"/>
        <end position="292"/>
    </location>
</feature>
<feature type="compositionally biased region" description="Polar residues" evidence="2">
    <location>
        <begin position="353"/>
        <end position="377"/>
    </location>
</feature>
<feature type="region of interest" description="Disordered" evidence="2">
    <location>
        <begin position="350"/>
        <end position="384"/>
    </location>
</feature>
<proteinExistence type="predicted"/>
<protein>
    <submittedName>
        <fullName evidence="3">Uncharacterized protein</fullName>
    </submittedName>
</protein>
<feature type="compositionally biased region" description="Acidic residues" evidence="2">
    <location>
        <begin position="51"/>
        <end position="79"/>
    </location>
</feature>
<dbReference type="AlphaFoldDB" id="A0A7S4AEF8"/>
<evidence type="ECO:0000256" key="2">
    <source>
        <dbReference type="SAM" id="MobiDB-lite"/>
    </source>
</evidence>
<dbReference type="EMBL" id="HBIX01006955">
    <property type="protein sequence ID" value="CAE0712714.1"/>
    <property type="molecule type" value="Transcribed_RNA"/>
</dbReference>
<accession>A0A7S4AEF8</accession>
<gene>
    <name evidence="3" type="ORF">PAUS00366_LOCUS5466</name>
</gene>
<feature type="repeat" description="ANK" evidence="1">
    <location>
        <begin position="718"/>
        <end position="750"/>
    </location>
</feature>
<dbReference type="Gene3D" id="1.25.40.20">
    <property type="entry name" value="Ankyrin repeat-containing domain"/>
    <property type="match status" value="1"/>
</dbReference>
<feature type="compositionally biased region" description="Acidic residues" evidence="2">
    <location>
        <begin position="830"/>
        <end position="871"/>
    </location>
</feature>
<feature type="compositionally biased region" description="Polar residues" evidence="2">
    <location>
        <begin position="800"/>
        <end position="822"/>
    </location>
</feature>
<dbReference type="PROSITE" id="PS50297">
    <property type="entry name" value="ANK_REP_REGION"/>
    <property type="match status" value="1"/>
</dbReference>
<evidence type="ECO:0000256" key="1">
    <source>
        <dbReference type="PROSITE-ProRule" id="PRU00023"/>
    </source>
</evidence>
<feature type="region of interest" description="Disordered" evidence="2">
    <location>
        <begin position="793"/>
        <end position="881"/>
    </location>
</feature>